<dbReference type="AlphaFoldDB" id="A0A814VS67"/>
<evidence type="ECO:0000313" key="2">
    <source>
        <dbReference type="EMBL" id="CAF1192586.1"/>
    </source>
</evidence>
<evidence type="ECO:0000313" key="5">
    <source>
        <dbReference type="EMBL" id="CAF4164546.1"/>
    </source>
</evidence>
<dbReference type="EMBL" id="CAJOBC010008261">
    <property type="protein sequence ID" value="CAF3956836.1"/>
    <property type="molecule type" value="Genomic_DNA"/>
</dbReference>
<dbReference type="EMBL" id="CAJNOQ010008260">
    <property type="protein sequence ID" value="CAF1192586.1"/>
    <property type="molecule type" value="Genomic_DNA"/>
</dbReference>
<dbReference type="Proteomes" id="UP000681722">
    <property type="component" value="Unassembled WGS sequence"/>
</dbReference>
<evidence type="ECO:0000313" key="4">
    <source>
        <dbReference type="EMBL" id="CAF3956836.1"/>
    </source>
</evidence>
<organism evidence="2 6">
    <name type="scientific">Didymodactylos carnosus</name>
    <dbReference type="NCBI Taxonomy" id="1234261"/>
    <lineage>
        <taxon>Eukaryota</taxon>
        <taxon>Metazoa</taxon>
        <taxon>Spiralia</taxon>
        <taxon>Gnathifera</taxon>
        <taxon>Rotifera</taxon>
        <taxon>Eurotatoria</taxon>
        <taxon>Bdelloidea</taxon>
        <taxon>Philodinida</taxon>
        <taxon>Philodinidae</taxon>
        <taxon>Didymodactylos</taxon>
    </lineage>
</organism>
<name>A0A814VS67_9BILA</name>
<dbReference type="Proteomes" id="UP000677228">
    <property type="component" value="Unassembled WGS sequence"/>
</dbReference>
<proteinExistence type="predicted"/>
<feature type="compositionally biased region" description="Polar residues" evidence="1">
    <location>
        <begin position="17"/>
        <end position="33"/>
    </location>
</feature>
<dbReference type="EMBL" id="CAJNOK010022840">
    <property type="protein sequence ID" value="CAF1354138.1"/>
    <property type="molecule type" value="Genomic_DNA"/>
</dbReference>
<dbReference type="Proteomes" id="UP000682733">
    <property type="component" value="Unassembled WGS sequence"/>
</dbReference>
<protein>
    <submittedName>
        <fullName evidence="2">Uncharacterized protein</fullName>
    </submittedName>
</protein>
<dbReference type="Proteomes" id="UP000663829">
    <property type="component" value="Unassembled WGS sequence"/>
</dbReference>
<gene>
    <name evidence="2" type="ORF">GPM918_LOCUS23286</name>
    <name evidence="3" type="ORF">OVA965_LOCUS30939</name>
    <name evidence="4" type="ORF">SRO942_LOCUS23285</name>
    <name evidence="5" type="ORF">TMI583_LOCUS31755</name>
</gene>
<dbReference type="EMBL" id="CAJOBA010044484">
    <property type="protein sequence ID" value="CAF4164546.1"/>
    <property type="molecule type" value="Genomic_DNA"/>
</dbReference>
<evidence type="ECO:0000256" key="1">
    <source>
        <dbReference type="SAM" id="MobiDB-lite"/>
    </source>
</evidence>
<accession>A0A814VS67</accession>
<evidence type="ECO:0000313" key="3">
    <source>
        <dbReference type="EMBL" id="CAF1354138.1"/>
    </source>
</evidence>
<feature type="region of interest" description="Disordered" evidence="1">
    <location>
        <begin position="1"/>
        <end position="41"/>
    </location>
</feature>
<keyword evidence="6" id="KW-1185">Reference proteome</keyword>
<reference evidence="2" key="1">
    <citation type="submission" date="2021-02" db="EMBL/GenBank/DDBJ databases">
        <authorList>
            <person name="Nowell W R."/>
        </authorList>
    </citation>
    <scope>NUCLEOTIDE SEQUENCE</scope>
</reference>
<evidence type="ECO:0000313" key="6">
    <source>
        <dbReference type="Proteomes" id="UP000663829"/>
    </source>
</evidence>
<comment type="caution">
    <text evidence="2">The sequence shown here is derived from an EMBL/GenBank/DDBJ whole genome shotgun (WGS) entry which is preliminary data.</text>
</comment>
<sequence>MPHVSKRRSQIEHNNLKTKFSTESLTKTKPESSSGDDEEVLKGESFEFSAKEMIDNVGDLFALCAKIVNIRHLSTLMYITLRHLKFTYKDDESLLNSIGAMTAQSTN</sequence>